<keyword evidence="3" id="KW-0411">Iron-sulfur</keyword>
<dbReference type="PROSITE" id="PS00198">
    <property type="entry name" value="4FE4S_FER_1"/>
    <property type="match status" value="2"/>
</dbReference>
<evidence type="ECO:0000256" key="3">
    <source>
        <dbReference type="ARBA" id="ARBA00023014"/>
    </source>
</evidence>
<reference evidence="5 6" key="1">
    <citation type="submission" date="2020-08" db="EMBL/GenBank/DDBJ databases">
        <title>Sequencing the genomes of 1000 actinobacteria strains.</title>
        <authorList>
            <person name="Klenk H.-P."/>
        </authorList>
    </citation>
    <scope>NUCLEOTIDE SEQUENCE [LARGE SCALE GENOMIC DNA]</scope>
    <source>
        <strain evidence="5 6">DSM 45809</strain>
    </source>
</reference>
<feature type="domain" description="4Fe-4S ferredoxin-type" evidence="4">
    <location>
        <begin position="248"/>
        <end position="279"/>
    </location>
</feature>
<dbReference type="AlphaFoldDB" id="A0A7W7H2S0"/>
<gene>
    <name evidence="5" type="ORF">BJY16_006312</name>
</gene>
<comment type="caution">
    <text evidence="5">The sequence shown here is derived from an EMBL/GenBank/DDBJ whole genome shotgun (WGS) entry which is preliminary data.</text>
</comment>
<dbReference type="EMBL" id="JACHNB010000001">
    <property type="protein sequence ID" value="MBB4742853.1"/>
    <property type="molecule type" value="Genomic_DNA"/>
</dbReference>
<dbReference type="RefSeq" id="WP_203759005.1">
    <property type="nucleotide sequence ID" value="NZ_BAABFG010000005.1"/>
</dbReference>
<dbReference type="GO" id="GO:0051536">
    <property type="term" value="F:iron-sulfur cluster binding"/>
    <property type="evidence" value="ECO:0007669"/>
    <property type="project" value="UniProtKB-KW"/>
</dbReference>
<name>A0A7W7H2S0_9ACTN</name>
<dbReference type="Pfam" id="PF17179">
    <property type="entry name" value="Fer4_22"/>
    <property type="match status" value="1"/>
</dbReference>
<dbReference type="GO" id="GO:0046872">
    <property type="term" value="F:metal ion binding"/>
    <property type="evidence" value="ECO:0007669"/>
    <property type="project" value="UniProtKB-KW"/>
</dbReference>
<dbReference type="PANTHER" id="PTHR40447:SF1">
    <property type="entry name" value="ANAEROBIC SULFITE REDUCTASE SUBUNIT A"/>
    <property type="match status" value="1"/>
</dbReference>
<keyword evidence="2" id="KW-0408">Iron</keyword>
<keyword evidence="1" id="KW-0479">Metal-binding</keyword>
<evidence type="ECO:0000313" key="5">
    <source>
        <dbReference type="EMBL" id="MBB4742853.1"/>
    </source>
</evidence>
<dbReference type="InterPro" id="IPR017900">
    <property type="entry name" value="4Fe4S_Fe_S_CS"/>
</dbReference>
<evidence type="ECO:0000259" key="4">
    <source>
        <dbReference type="PROSITE" id="PS51379"/>
    </source>
</evidence>
<evidence type="ECO:0000256" key="2">
    <source>
        <dbReference type="ARBA" id="ARBA00023004"/>
    </source>
</evidence>
<dbReference type="Proteomes" id="UP000546162">
    <property type="component" value="Unassembled WGS sequence"/>
</dbReference>
<proteinExistence type="predicted"/>
<keyword evidence="6" id="KW-1185">Reference proteome</keyword>
<dbReference type="SUPFAM" id="SSF46548">
    <property type="entry name" value="alpha-helical ferredoxin"/>
    <property type="match status" value="1"/>
</dbReference>
<feature type="domain" description="4Fe-4S ferredoxin-type" evidence="4">
    <location>
        <begin position="329"/>
        <end position="357"/>
    </location>
</feature>
<dbReference type="InterPro" id="IPR017896">
    <property type="entry name" value="4Fe4S_Fe-S-bd"/>
</dbReference>
<accession>A0A7W7H2S0</accession>
<evidence type="ECO:0000256" key="1">
    <source>
        <dbReference type="ARBA" id="ARBA00022723"/>
    </source>
</evidence>
<sequence>MRSGVMDPAGLDVLFGTLHERGYTIVGPTVRDDAVQLAELDSADQLPYGWSADTDAGRYRLRRRADRAAFAHSAGPQSMKNFLHPPRAQLWAGDRATGAVTPPAPARKRYAFVGVHPCDVAATAVLDRVLAEGRYPDPVYTAHRDGTFVVVAECTEPGATCFCASTATGPSATGGFDLALTELLGDSHRFLIRVGSPAGDEVFAGLPTRPAADEDIAAAHDALRHAATTMSRHLPEQPMPELIAASRESPHWDDVASRCLTCGNCTMVCPTCFCTTTEDVTDLTGEHVERWRHWDSCFSLDFSYLHGGPVRTSGQSRYRQWISHKLGTWPEQFGISGCVGCGRCIAWCPAGIDITREAAALAQGGPA</sequence>
<organism evidence="5 6">
    <name type="scientific">Actinoplanes octamycinicus</name>
    <dbReference type="NCBI Taxonomy" id="135948"/>
    <lineage>
        <taxon>Bacteria</taxon>
        <taxon>Bacillati</taxon>
        <taxon>Actinomycetota</taxon>
        <taxon>Actinomycetes</taxon>
        <taxon>Micromonosporales</taxon>
        <taxon>Micromonosporaceae</taxon>
        <taxon>Actinoplanes</taxon>
    </lineage>
</organism>
<dbReference type="PROSITE" id="PS51379">
    <property type="entry name" value="4FE4S_FER_2"/>
    <property type="match status" value="2"/>
</dbReference>
<dbReference type="PANTHER" id="PTHR40447">
    <property type="entry name" value="ANAEROBIC SULFITE REDUCTASE SUBUNIT A"/>
    <property type="match status" value="1"/>
</dbReference>
<evidence type="ECO:0000313" key="6">
    <source>
        <dbReference type="Proteomes" id="UP000546162"/>
    </source>
</evidence>
<protein>
    <submittedName>
        <fullName evidence="5">Ferredoxin</fullName>
    </submittedName>
</protein>